<keyword evidence="1" id="KW-1133">Transmembrane helix</keyword>
<evidence type="ECO:0000256" key="1">
    <source>
        <dbReference type="SAM" id="Phobius"/>
    </source>
</evidence>
<gene>
    <name evidence="2" type="ORF">SELMODRAFT_428836</name>
</gene>
<dbReference type="InParanoid" id="D8T460"/>
<dbReference type="KEGG" id="smo:SELMODRAFT_428836"/>
<evidence type="ECO:0008006" key="4">
    <source>
        <dbReference type="Google" id="ProtNLM"/>
    </source>
</evidence>
<feature type="transmembrane region" description="Helical" evidence="1">
    <location>
        <begin position="109"/>
        <end position="134"/>
    </location>
</feature>
<dbReference type="Proteomes" id="UP000001514">
    <property type="component" value="Unassembled WGS sequence"/>
</dbReference>
<name>D8T460_SELML</name>
<dbReference type="HOGENOM" id="CLU_861663_0_0_1"/>
<accession>D8T460</accession>
<proteinExistence type="predicted"/>
<keyword evidence="1" id="KW-0472">Membrane</keyword>
<dbReference type="Gramene" id="EFJ08512">
    <property type="protein sequence ID" value="EFJ08512"/>
    <property type="gene ID" value="SELMODRAFT_428836"/>
</dbReference>
<dbReference type="InterPro" id="IPR011009">
    <property type="entry name" value="Kinase-like_dom_sf"/>
</dbReference>
<dbReference type="Gene3D" id="1.10.510.10">
    <property type="entry name" value="Transferase(Phosphotransferase) domain 1"/>
    <property type="match status" value="1"/>
</dbReference>
<dbReference type="EMBL" id="GL377673">
    <property type="protein sequence ID" value="EFJ08512.1"/>
    <property type="molecule type" value="Genomic_DNA"/>
</dbReference>
<dbReference type="SUPFAM" id="SSF56112">
    <property type="entry name" value="Protein kinase-like (PK-like)"/>
    <property type="match status" value="1"/>
</dbReference>
<dbReference type="AlphaFoldDB" id="D8T460"/>
<keyword evidence="1" id="KW-0812">Transmembrane</keyword>
<organism evidence="3">
    <name type="scientific">Selaginella moellendorffii</name>
    <name type="common">Spikemoss</name>
    <dbReference type="NCBI Taxonomy" id="88036"/>
    <lineage>
        <taxon>Eukaryota</taxon>
        <taxon>Viridiplantae</taxon>
        <taxon>Streptophyta</taxon>
        <taxon>Embryophyta</taxon>
        <taxon>Tracheophyta</taxon>
        <taxon>Lycopodiopsida</taxon>
        <taxon>Selaginellales</taxon>
        <taxon>Selaginellaceae</taxon>
        <taxon>Selaginella</taxon>
    </lineage>
</organism>
<evidence type="ECO:0000313" key="3">
    <source>
        <dbReference type="Proteomes" id="UP000001514"/>
    </source>
</evidence>
<evidence type="ECO:0000313" key="2">
    <source>
        <dbReference type="EMBL" id="EFJ08512.1"/>
    </source>
</evidence>
<protein>
    <recommendedName>
        <fullName evidence="4">Protein kinase domain-containing protein</fullName>
    </recommendedName>
</protein>
<sequence>MTPTMILARSTSMQHNWYLATVPRKMLTPATSESATGSKLARSAVADTSLPDLAIGIVHPTRVVSGNAYEWCDIYVEFKNDKSKLAEGCGQVLDRAKKRRIGAWAKKKVVLGNVSIGTDLLLMIVFTNAIASFVNVTIGNKSVPVSHIVKGACRVMEPQLFRWKSCPIVLMSYIGELLHGKTLPIRDATEMGASLLETVLKLHKLGIIHRDISPRKVAYHEGKEGVGLERFYLLDFRIAVFVSDNCVSVTGMDLPWSAAAQEEDGDLVVTIRCQVLDKGFLAEFEEPSFNQLQQVVFNVHPDVPSPHMLPFSNFYVVMNHFYG</sequence>
<keyword evidence="3" id="KW-1185">Reference proteome</keyword>
<reference evidence="2 3" key="1">
    <citation type="journal article" date="2011" name="Science">
        <title>The Selaginella genome identifies genetic changes associated with the evolution of vascular plants.</title>
        <authorList>
            <person name="Banks J.A."/>
            <person name="Nishiyama T."/>
            <person name="Hasebe M."/>
            <person name="Bowman J.L."/>
            <person name="Gribskov M."/>
            <person name="dePamphilis C."/>
            <person name="Albert V.A."/>
            <person name="Aono N."/>
            <person name="Aoyama T."/>
            <person name="Ambrose B.A."/>
            <person name="Ashton N.W."/>
            <person name="Axtell M.J."/>
            <person name="Barker E."/>
            <person name="Barker M.S."/>
            <person name="Bennetzen J.L."/>
            <person name="Bonawitz N.D."/>
            <person name="Chapple C."/>
            <person name="Cheng C."/>
            <person name="Correa L.G."/>
            <person name="Dacre M."/>
            <person name="DeBarry J."/>
            <person name="Dreyer I."/>
            <person name="Elias M."/>
            <person name="Engstrom E.M."/>
            <person name="Estelle M."/>
            <person name="Feng L."/>
            <person name="Finet C."/>
            <person name="Floyd S.K."/>
            <person name="Frommer W.B."/>
            <person name="Fujita T."/>
            <person name="Gramzow L."/>
            <person name="Gutensohn M."/>
            <person name="Harholt J."/>
            <person name="Hattori M."/>
            <person name="Heyl A."/>
            <person name="Hirai T."/>
            <person name="Hiwatashi Y."/>
            <person name="Ishikawa M."/>
            <person name="Iwata M."/>
            <person name="Karol K.G."/>
            <person name="Koehler B."/>
            <person name="Kolukisaoglu U."/>
            <person name="Kubo M."/>
            <person name="Kurata T."/>
            <person name="Lalonde S."/>
            <person name="Li K."/>
            <person name="Li Y."/>
            <person name="Litt A."/>
            <person name="Lyons E."/>
            <person name="Manning G."/>
            <person name="Maruyama T."/>
            <person name="Michael T.P."/>
            <person name="Mikami K."/>
            <person name="Miyazaki S."/>
            <person name="Morinaga S."/>
            <person name="Murata T."/>
            <person name="Mueller-Roeber B."/>
            <person name="Nelson D.R."/>
            <person name="Obara M."/>
            <person name="Oguri Y."/>
            <person name="Olmstead R.G."/>
            <person name="Onodera N."/>
            <person name="Petersen B.L."/>
            <person name="Pils B."/>
            <person name="Prigge M."/>
            <person name="Rensing S.A."/>
            <person name="Riano-Pachon D.M."/>
            <person name="Roberts A.W."/>
            <person name="Sato Y."/>
            <person name="Scheller H.V."/>
            <person name="Schulz B."/>
            <person name="Schulz C."/>
            <person name="Shakirov E.V."/>
            <person name="Shibagaki N."/>
            <person name="Shinohara N."/>
            <person name="Shippen D.E."/>
            <person name="Soerensen I."/>
            <person name="Sotooka R."/>
            <person name="Sugimoto N."/>
            <person name="Sugita M."/>
            <person name="Sumikawa N."/>
            <person name="Tanurdzic M."/>
            <person name="Theissen G."/>
            <person name="Ulvskov P."/>
            <person name="Wakazuki S."/>
            <person name="Weng J.K."/>
            <person name="Willats W.W."/>
            <person name="Wipf D."/>
            <person name="Wolf P.G."/>
            <person name="Yang L."/>
            <person name="Zimmer A.D."/>
            <person name="Zhu Q."/>
            <person name="Mitros T."/>
            <person name="Hellsten U."/>
            <person name="Loque D."/>
            <person name="Otillar R."/>
            <person name="Salamov A."/>
            <person name="Schmutz J."/>
            <person name="Shapiro H."/>
            <person name="Lindquist E."/>
            <person name="Lucas S."/>
            <person name="Rokhsar D."/>
            <person name="Grigoriev I.V."/>
        </authorList>
    </citation>
    <scope>NUCLEOTIDE SEQUENCE [LARGE SCALE GENOMIC DNA]</scope>
</reference>